<dbReference type="Proteomes" id="UP000469430">
    <property type="component" value="Unassembled WGS sequence"/>
</dbReference>
<feature type="domain" description="RelA/SpoT" evidence="1">
    <location>
        <begin position="72"/>
        <end position="192"/>
    </location>
</feature>
<dbReference type="AlphaFoldDB" id="A0A6I4TZ58"/>
<dbReference type="SMART" id="SM00954">
    <property type="entry name" value="RelA_SpoT"/>
    <property type="match status" value="1"/>
</dbReference>
<evidence type="ECO:0000313" key="2">
    <source>
        <dbReference type="EMBL" id="MXP00410.1"/>
    </source>
</evidence>
<dbReference type="GO" id="GO:0015969">
    <property type="term" value="P:guanosine tetraphosphate metabolic process"/>
    <property type="evidence" value="ECO:0007669"/>
    <property type="project" value="InterPro"/>
</dbReference>
<sequence length="251" mass="28377">MAWSVPEYKPEQVNAAGKALGVMVFPVSNVSGLEALGVINNWRSAHAYPLNTFQITLRHRARKIESKVVVAQRAKRLDSIHRKLVVKPTMRMTQMQDIAGCRAVFSRLSQVYRLVQAYKTGSFDHKYRNEKDYIQNPKPDGYRSFHLVYEYMGTAKTAAYNGLRVEIQIRTQAQHAWATAVEAVGIFTKQAVKSSQGDEDWLQFFALMSSAIASMEKTPCVPGTPTNKIALRNELEKLTLKLRARDMLKGI</sequence>
<dbReference type="InterPro" id="IPR052366">
    <property type="entry name" value="GTP_Pyrophosphokinase"/>
</dbReference>
<evidence type="ECO:0000313" key="3">
    <source>
        <dbReference type="Proteomes" id="UP000469430"/>
    </source>
</evidence>
<protein>
    <recommendedName>
        <fullName evidence="1">RelA/SpoT domain-containing protein</fullName>
    </recommendedName>
</protein>
<dbReference type="PANTHER" id="PTHR47837">
    <property type="entry name" value="GTP PYROPHOSPHOKINASE YJBM"/>
    <property type="match status" value="1"/>
</dbReference>
<reference evidence="2 3" key="1">
    <citation type="submission" date="2019-12" db="EMBL/GenBank/DDBJ databases">
        <title>Genomic-based taxomic classification of the family Erythrobacteraceae.</title>
        <authorList>
            <person name="Xu L."/>
        </authorList>
    </citation>
    <scope>NUCLEOTIDE SEQUENCE [LARGE SCALE GENOMIC DNA]</scope>
    <source>
        <strain evidence="2 3">S36</strain>
    </source>
</reference>
<dbReference type="PANTHER" id="PTHR47837:SF1">
    <property type="entry name" value="GTP PYROPHOSPHOKINASE YJBM"/>
    <property type="match status" value="1"/>
</dbReference>
<keyword evidence="3" id="KW-1185">Reference proteome</keyword>
<dbReference type="SUPFAM" id="SSF81301">
    <property type="entry name" value="Nucleotidyltransferase"/>
    <property type="match status" value="1"/>
</dbReference>
<dbReference type="Pfam" id="PF04607">
    <property type="entry name" value="RelA_SpoT"/>
    <property type="match status" value="1"/>
</dbReference>
<evidence type="ECO:0000259" key="1">
    <source>
        <dbReference type="SMART" id="SM00954"/>
    </source>
</evidence>
<dbReference type="InterPro" id="IPR043519">
    <property type="entry name" value="NT_sf"/>
</dbReference>
<organism evidence="2 3">
    <name type="scientific">Croceibacterium xixiisoli</name>
    <dbReference type="NCBI Taxonomy" id="1476466"/>
    <lineage>
        <taxon>Bacteria</taxon>
        <taxon>Pseudomonadati</taxon>
        <taxon>Pseudomonadota</taxon>
        <taxon>Alphaproteobacteria</taxon>
        <taxon>Sphingomonadales</taxon>
        <taxon>Erythrobacteraceae</taxon>
        <taxon>Croceibacterium</taxon>
    </lineage>
</organism>
<gene>
    <name evidence="2" type="ORF">GRI97_15570</name>
</gene>
<dbReference type="RefSeq" id="WP_161392115.1">
    <property type="nucleotide sequence ID" value="NZ_JBHSCP010000002.1"/>
</dbReference>
<name>A0A6I4TZ58_9SPHN</name>
<dbReference type="Gene3D" id="3.30.460.10">
    <property type="entry name" value="Beta Polymerase, domain 2"/>
    <property type="match status" value="1"/>
</dbReference>
<proteinExistence type="predicted"/>
<dbReference type="CDD" id="cd05399">
    <property type="entry name" value="NT_Rel-Spo_like"/>
    <property type="match status" value="1"/>
</dbReference>
<dbReference type="OrthoDB" id="9789634at2"/>
<dbReference type="EMBL" id="WTYJ01000003">
    <property type="protein sequence ID" value="MXP00410.1"/>
    <property type="molecule type" value="Genomic_DNA"/>
</dbReference>
<comment type="caution">
    <text evidence="2">The sequence shown here is derived from an EMBL/GenBank/DDBJ whole genome shotgun (WGS) entry which is preliminary data.</text>
</comment>
<dbReference type="InterPro" id="IPR007685">
    <property type="entry name" value="RelA_SpoT"/>
</dbReference>
<accession>A0A6I4TZ58</accession>